<dbReference type="InterPro" id="IPR029498">
    <property type="entry name" value="HeLo_dom"/>
</dbReference>
<reference evidence="3" key="1">
    <citation type="journal article" date="2023" name="Mol. Phylogenet. Evol.">
        <title>Genome-scale phylogeny and comparative genomics of the fungal order Sordariales.</title>
        <authorList>
            <person name="Hensen N."/>
            <person name="Bonometti L."/>
            <person name="Westerberg I."/>
            <person name="Brannstrom I.O."/>
            <person name="Guillou S."/>
            <person name="Cros-Aarteil S."/>
            <person name="Calhoun S."/>
            <person name="Haridas S."/>
            <person name="Kuo A."/>
            <person name="Mondo S."/>
            <person name="Pangilinan J."/>
            <person name="Riley R."/>
            <person name="LaButti K."/>
            <person name="Andreopoulos B."/>
            <person name="Lipzen A."/>
            <person name="Chen C."/>
            <person name="Yan M."/>
            <person name="Daum C."/>
            <person name="Ng V."/>
            <person name="Clum A."/>
            <person name="Steindorff A."/>
            <person name="Ohm R.A."/>
            <person name="Martin F."/>
            <person name="Silar P."/>
            <person name="Natvig D.O."/>
            <person name="Lalanne C."/>
            <person name="Gautier V."/>
            <person name="Ament-Velasquez S.L."/>
            <person name="Kruys A."/>
            <person name="Hutchinson M.I."/>
            <person name="Powell A.J."/>
            <person name="Barry K."/>
            <person name="Miller A.N."/>
            <person name="Grigoriev I.V."/>
            <person name="Debuchy R."/>
            <person name="Gladieux P."/>
            <person name="Hiltunen Thoren M."/>
            <person name="Johannesson H."/>
        </authorList>
    </citation>
    <scope>NUCLEOTIDE SEQUENCE</scope>
    <source>
        <strain evidence="3">CBS 103.79</strain>
    </source>
</reference>
<gene>
    <name evidence="3" type="ORF">C8A05DRAFT_18213</name>
</gene>
<evidence type="ECO:0000259" key="2">
    <source>
        <dbReference type="Pfam" id="PF14479"/>
    </source>
</evidence>
<dbReference type="InterPro" id="IPR038305">
    <property type="entry name" value="HeLo_sf"/>
</dbReference>
<sequence>MEPVGLTLAVVGLAGLFSTCVDCFQLVQKGRYLGNDYHILETKYNNQRIRLLAWGRVCGFVGETHSGGDRLLLQWSEEVQDAVSETLQHIATLFQDHQRLFRRYGLSRSGPLAATSSLVAASSTLSSLTRRFRAPAATRPGPGVRAAAQWAIADKDKFAVLVTDLKHFIDDLEALTSDMGVARRQRHFIQVEVESICEESELGYRTSTHGHLRSRGGCGQSQVVAVPQCRQRFLRRPLRGRSS</sequence>
<dbReference type="AlphaFoldDB" id="A0AAN6MEJ6"/>
<dbReference type="Proteomes" id="UP001303889">
    <property type="component" value="Unassembled WGS sequence"/>
</dbReference>
<dbReference type="PANTHER" id="PTHR37542">
    <property type="entry name" value="HELO DOMAIN-CONTAINING PROTEIN-RELATED"/>
    <property type="match status" value="1"/>
</dbReference>
<keyword evidence="4" id="KW-1185">Reference proteome</keyword>
<keyword evidence="3" id="KW-0640">Prion</keyword>
<feature type="chain" id="PRO_5042983292" evidence="1">
    <location>
        <begin position="24"/>
        <end position="243"/>
    </location>
</feature>
<feature type="signal peptide" evidence="1">
    <location>
        <begin position="1"/>
        <end position="23"/>
    </location>
</feature>
<accession>A0AAN6MEJ6</accession>
<organism evidence="3 4">
    <name type="scientific">Staphylotrichum tortipilum</name>
    <dbReference type="NCBI Taxonomy" id="2831512"/>
    <lineage>
        <taxon>Eukaryota</taxon>
        <taxon>Fungi</taxon>
        <taxon>Dikarya</taxon>
        <taxon>Ascomycota</taxon>
        <taxon>Pezizomycotina</taxon>
        <taxon>Sordariomycetes</taxon>
        <taxon>Sordariomycetidae</taxon>
        <taxon>Sordariales</taxon>
        <taxon>Chaetomiaceae</taxon>
        <taxon>Staphylotrichum</taxon>
    </lineage>
</organism>
<feature type="domain" description="Prion-inhibition and propagation HeLo" evidence="2">
    <location>
        <begin position="5"/>
        <end position="202"/>
    </location>
</feature>
<evidence type="ECO:0000256" key="1">
    <source>
        <dbReference type="SAM" id="SignalP"/>
    </source>
</evidence>
<evidence type="ECO:0000313" key="4">
    <source>
        <dbReference type="Proteomes" id="UP001303889"/>
    </source>
</evidence>
<evidence type="ECO:0000313" key="3">
    <source>
        <dbReference type="EMBL" id="KAK3899340.1"/>
    </source>
</evidence>
<dbReference type="EMBL" id="MU855798">
    <property type="protein sequence ID" value="KAK3899340.1"/>
    <property type="molecule type" value="Genomic_DNA"/>
</dbReference>
<dbReference type="Pfam" id="PF14479">
    <property type="entry name" value="HeLo"/>
    <property type="match status" value="1"/>
</dbReference>
<comment type="caution">
    <text evidence="3">The sequence shown here is derived from an EMBL/GenBank/DDBJ whole genome shotgun (WGS) entry which is preliminary data.</text>
</comment>
<dbReference type="Gene3D" id="1.20.120.1020">
    <property type="entry name" value="Prion-inhibition and propagation, HeLo domain"/>
    <property type="match status" value="1"/>
</dbReference>
<name>A0AAN6MEJ6_9PEZI</name>
<protein>
    <submittedName>
        <fullName evidence="3">Prion-inhibition and propagation-domain-containing protein</fullName>
    </submittedName>
</protein>
<reference evidence="3" key="2">
    <citation type="submission" date="2023-05" db="EMBL/GenBank/DDBJ databases">
        <authorList>
            <consortium name="Lawrence Berkeley National Laboratory"/>
            <person name="Steindorff A."/>
            <person name="Hensen N."/>
            <person name="Bonometti L."/>
            <person name="Westerberg I."/>
            <person name="Brannstrom I.O."/>
            <person name="Guillou S."/>
            <person name="Cros-Aarteil S."/>
            <person name="Calhoun S."/>
            <person name="Haridas S."/>
            <person name="Kuo A."/>
            <person name="Mondo S."/>
            <person name="Pangilinan J."/>
            <person name="Riley R."/>
            <person name="Labutti K."/>
            <person name="Andreopoulos B."/>
            <person name="Lipzen A."/>
            <person name="Chen C."/>
            <person name="Yanf M."/>
            <person name="Daum C."/>
            <person name="Ng V."/>
            <person name="Clum A."/>
            <person name="Ohm R."/>
            <person name="Martin F."/>
            <person name="Silar P."/>
            <person name="Natvig D."/>
            <person name="Lalanne C."/>
            <person name="Gautier V."/>
            <person name="Ament-Velasquez S.L."/>
            <person name="Kruys A."/>
            <person name="Hutchinson M.I."/>
            <person name="Powell A.J."/>
            <person name="Barry K."/>
            <person name="Miller A.N."/>
            <person name="Grigoriev I.V."/>
            <person name="Debuchy R."/>
            <person name="Gladieux P."/>
            <person name="Thoren M.H."/>
            <person name="Johannesson H."/>
        </authorList>
    </citation>
    <scope>NUCLEOTIDE SEQUENCE</scope>
    <source>
        <strain evidence="3">CBS 103.79</strain>
    </source>
</reference>
<keyword evidence="3" id="KW-0034">Amyloid</keyword>
<keyword evidence="1" id="KW-0732">Signal</keyword>
<proteinExistence type="predicted"/>